<evidence type="ECO:0000313" key="3">
    <source>
        <dbReference type="Proteomes" id="UP001172681"/>
    </source>
</evidence>
<comment type="caution">
    <text evidence="2">The sequence shown here is derived from an EMBL/GenBank/DDBJ whole genome shotgun (WGS) entry which is preliminary data.</text>
</comment>
<reference evidence="2" key="1">
    <citation type="submission" date="2022-10" db="EMBL/GenBank/DDBJ databases">
        <title>Culturing micro-colonial fungi from biological soil crusts in the Mojave desert and describing Neophaeococcomyces mojavensis, and introducing the new genera and species Taxawa tesnikishii.</title>
        <authorList>
            <person name="Kurbessoian T."/>
            <person name="Stajich J.E."/>
        </authorList>
    </citation>
    <scope>NUCLEOTIDE SEQUENCE</scope>
    <source>
        <strain evidence="2">TK_35</strain>
    </source>
</reference>
<sequence>MTKSKAFVVGGGGETGRAIVEALLQDAHFSPASSIADQMKEVTCSVRSPAAAHSALRTFRQQHGLKIVTANPLNDSVEYLASLLQGFDVVIVAVNAFSLSVQIPLIDASVKAGVKRFVPTNWGTPCPRGGIMDMRDEKEEIHDHIFRHRLGFTIIDVGSWYQVSFPRVPSGRLDYAAFDPSNEIYGDGETPNMLIDERDVGRITAQIIKDPRTLNKRVYCYGQILSQKEVGTIIRQKTGEELDLESVSAADIYDRIATARKAYAAEPQDWMKQVQLCQALYLPSKYLRGDNTPECSEYLGYISAHDLYPDFQYKAFEDFVDELLQGSVKKPYT</sequence>
<dbReference type="Gene3D" id="3.90.25.10">
    <property type="entry name" value="UDP-galactose 4-epimerase, domain 1"/>
    <property type="match status" value="1"/>
</dbReference>
<protein>
    <recommendedName>
        <fullName evidence="1">NmrA-like domain-containing protein</fullName>
    </recommendedName>
</protein>
<accession>A0AA38YDF2</accession>
<dbReference type="InterPro" id="IPR036291">
    <property type="entry name" value="NAD(P)-bd_dom_sf"/>
</dbReference>
<proteinExistence type="predicted"/>
<dbReference type="AlphaFoldDB" id="A0AA38YDF2"/>
<dbReference type="PANTHER" id="PTHR43349">
    <property type="entry name" value="PINORESINOL REDUCTASE-RELATED"/>
    <property type="match status" value="1"/>
</dbReference>
<dbReference type="EMBL" id="JAPDRN010000008">
    <property type="protein sequence ID" value="KAJ9643311.1"/>
    <property type="molecule type" value="Genomic_DNA"/>
</dbReference>
<dbReference type="Proteomes" id="UP001172681">
    <property type="component" value="Unassembled WGS sequence"/>
</dbReference>
<dbReference type="InterPro" id="IPR008030">
    <property type="entry name" value="NmrA-like"/>
</dbReference>
<organism evidence="2 3">
    <name type="scientific">Knufia peltigerae</name>
    <dbReference type="NCBI Taxonomy" id="1002370"/>
    <lineage>
        <taxon>Eukaryota</taxon>
        <taxon>Fungi</taxon>
        <taxon>Dikarya</taxon>
        <taxon>Ascomycota</taxon>
        <taxon>Pezizomycotina</taxon>
        <taxon>Eurotiomycetes</taxon>
        <taxon>Chaetothyriomycetidae</taxon>
        <taxon>Chaetothyriales</taxon>
        <taxon>Trichomeriaceae</taxon>
        <taxon>Knufia</taxon>
    </lineage>
</organism>
<dbReference type="SUPFAM" id="SSF51735">
    <property type="entry name" value="NAD(P)-binding Rossmann-fold domains"/>
    <property type="match status" value="1"/>
</dbReference>
<name>A0AA38YDF2_9EURO</name>
<dbReference type="InterPro" id="IPR050608">
    <property type="entry name" value="NmrA-type/Isoflavone_red_sf"/>
</dbReference>
<feature type="domain" description="NmrA-like" evidence="1">
    <location>
        <begin position="3"/>
        <end position="262"/>
    </location>
</feature>
<keyword evidence="3" id="KW-1185">Reference proteome</keyword>
<dbReference type="PANTHER" id="PTHR43349:SF93">
    <property type="entry name" value="ISOFLAVONE REDUCTASE HOMOLOG P3-RELATED"/>
    <property type="match status" value="1"/>
</dbReference>
<gene>
    <name evidence="2" type="ORF">H2204_002207</name>
</gene>
<dbReference type="Pfam" id="PF05368">
    <property type="entry name" value="NmrA"/>
    <property type="match status" value="1"/>
</dbReference>
<evidence type="ECO:0000259" key="1">
    <source>
        <dbReference type="Pfam" id="PF05368"/>
    </source>
</evidence>
<evidence type="ECO:0000313" key="2">
    <source>
        <dbReference type="EMBL" id="KAJ9643311.1"/>
    </source>
</evidence>
<dbReference type="Gene3D" id="3.40.50.720">
    <property type="entry name" value="NAD(P)-binding Rossmann-like Domain"/>
    <property type="match status" value="1"/>
</dbReference>